<feature type="transmembrane region" description="Helical" evidence="10">
    <location>
        <begin position="64"/>
        <end position="83"/>
    </location>
</feature>
<dbReference type="GO" id="GO:0005773">
    <property type="term" value="C:vacuole"/>
    <property type="evidence" value="ECO:0007669"/>
    <property type="project" value="TreeGrafter"/>
</dbReference>
<comment type="pathway">
    <text evidence="2">Glycan biosynthesis; sucrose metabolism.</text>
</comment>
<dbReference type="EMBL" id="LR743590">
    <property type="protein sequence ID" value="CAA2617933.1"/>
    <property type="molecule type" value="Genomic_DNA"/>
</dbReference>
<feature type="transmembrane region" description="Helical" evidence="10">
    <location>
        <begin position="165"/>
        <end position="187"/>
    </location>
</feature>
<keyword evidence="4" id="KW-0813">Transport</keyword>
<gene>
    <name evidence="11" type="ORF">SI7747_03004094</name>
</gene>
<dbReference type="EMBL" id="CACRZD030000003">
    <property type="protein sequence ID" value="CAA6657626.1"/>
    <property type="molecule type" value="Genomic_DNA"/>
</dbReference>
<accession>A0A7I8IIR6</accession>
<dbReference type="GO" id="GO:0005886">
    <property type="term" value="C:plasma membrane"/>
    <property type="evidence" value="ECO:0007669"/>
    <property type="project" value="TreeGrafter"/>
</dbReference>
<keyword evidence="9 10" id="KW-0472">Membrane</keyword>
<evidence type="ECO:0000313" key="12">
    <source>
        <dbReference type="Proteomes" id="UP001189122"/>
    </source>
</evidence>
<feature type="transmembrane region" description="Helical" evidence="10">
    <location>
        <begin position="365"/>
        <end position="386"/>
    </location>
</feature>
<dbReference type="InterPro" id="IPR036259">
    <property type="entry name" value="MFS_trans_sf"/>
</dbReference>
<feature type="transmembrane region" description="Helical" evidence="10">
    <location>
        <begin position="90"/>
        <end position="107"/>
    </location>
</feature>
<dbReference type="Gene3D" id="1.20.1250.20">
    <property type="entry name" value="MFS general substrate transporter like domains"/>
    <property type="match status" value="2"/>
</dbReference>
<dbReference type="CDD" id="cd17313">
    <property type="entry name" value="MFS_SLC45_SUC"/>
    <property type="match status" value="1"/>
</dbReference>
<dbReference type="PANTHER" id="PTHR19432">
    <property type="entry name" value="SUGAR TRANSPORTER"/>
    <property type="match status" value="1"/>
</dbReference>
<feature type="transmembrane region" description="Helical" evidence="10">
    <location>
        <begin position="127"/>
        <end position="144"/>
    </location>
</feature>
<proteinExistence type="inferred from homology"/>
<evidence type="ECO:0000256" key="4">
    <source>
        <dbReference type="ARBA" id="ARBA00022448"/>
    </source>
</evidence>
<organism evidence="11">
    <name type="scientific">Spirodela intermedia</name>
    <name type="common">Intermediate duckweed</name>
    <dbReference type="NCBI Taxonomy" id="51605"/>
    <lineage>
        <taxon>Eukaryota</taxon>
        <taxon>Viridiplantae</taxon>
        <taxon>Streptophyta</taxon>
        <taxon>Embryophyta</taxon>
        <taxon>Tracheophyta</taxon>
        <taxon>Spermatophyta</taxon>
        <taxon>Magnoliopsida</taxon>
        <taxon>Liliopsida</taxon>
        <taxon>Araceae</taxon>
        <taxon>Lemnoideae</taxon>
        <taxon>Spirodela</taxon>
    </lineage>
</organism>
<dbReference type="Proteomes" id="UP001189122">
    <property type="component" value="Unassembled WGS sequence"/>
</dbReference>
<keyword evidence="7" id="KW-0769">Symport</keyword>
<dbReference type="PANTHER" id="PTHR19432:SF90">
    <property type="entry name" value="SUCROSE TRANSPORT PROTEIN SUC4"/>
    <property type="match status" value="1"/>
</dbReference>
<feature type="transmembrane region" description="Helical" evidence="10">
    <location>
        <begin position="439"/>
        <end position="457"/>
    </location>
</feature>
<comment type="subcellular location">
    <subcellularLocation>
        <location evidence="1">Membrane</location>
        <topology evidence="1">Multi-pass membrane protein</topology>
    </subcellularLocation>
</comment>
<keyword evidence="6 10" id="KW-0812">Transmembrane</keyword>
<evidence type="ECO:0000256" key="9">
    <source>
        <dbReference type="ARBA" id="ARBA00023136"/>
    </source>
</evidence>
<keyword evidence="5" id="KW-0762">Sugar transport</keyword>
<feature type="transmembrane region" description="Helical" evidence="10">
    <location>
        <begin position="274"/>
        <end position="294"/>
    </location>
</feature>
<comment type="similarity">
    <text evidence="3">Belongs to the glycoside-pentoside-hexuronide (GPH) cation symporter transporter (TC 2.A.2.4) family.</text>
</comment>
<protein>
    <submittedName>
        <fullName evidence="11">Uncharacterized protein</fullName>
    </submittedName>
</protein>
<name>A0A7I8IIR6_SPIIN</name>
<evidence type="ECO:0000256" key="5">
    <source>
        <dbReference type="ARBA" id="ARBA00022597"/>
    </source>
</evidence>
<evidence type="ECO:0000256" key="10">
    <source>
        <dbReference type="SAM" id="Phobius"/>
    </source>
</evidence>
<dbReference type="SUPFAM" id="SSF103473">
    <property type="entry name" value="MFS general substrate transporter"/>
    <property type="match status" value="1"/>
</dbReference>
<dbReference type="AlphaFoldDB" id="A0A7I8IIR6"/>
<evidence type="ECO:0000256" key="2">
    <source>
        <dbReference type="ARBA" id="ARBA00004914"/>
    </source>
</evidence>
<feature type="transmembrane region" description="Helical" evidence="10">
    <location>
        <begin position="31"/>
        <end position="52"/>
    </location>
</feature>
<evidence type="ECO:0000256" key="7">
    <source>
        <dbReference type="ARBA" id="ARBA00022847"/>
    </source>
</evidence>
<feature type="transmembrane region" description="Helical" evidence="10">
    <location>
        <begin position="398"/>
        <end position="419"/>
    </location>
</feature>
<evidence type="ECO:0000256" key="6">
    <source>
        <dbReference type="ARBA" id="ARBA00022692"/>
    </source>
</evidence>
<sequence>MTVPGRHSAANRTAVRAAPVPAPTRVPLKRLLRVASVSCGVQFGWALQLSLLTPYVQELGIPHVWSSLIWLCGPVSGLLVHPCRFGRRRPFIAGGAASIAVAVLLIGHSADIGSVLGDRGPHRPRAIAVFVLGFWLLDVANNVTQGPARALLADLTGKDHRRTRVANAYFSLFMALGNILGFATGSYSGWSSILPFTATAACGTNCANLKSAFILDIIILTFTTYISLSSAHEIPLNSVGDAVHSGIEAEMENGTEEAFLWELLGSFRYLTSPIWIILIVTALTWIGWFPFLLYDTDWMGREIYKGLPNQGRNYHSEKLCRKWGAGLVWGISNIFMALCFVAMLIISLVANNIEPSQNGLPPDGIVIVALVVFAVLGIPLAITYSVPYAMMSTRAEPLGLGQGLAMGILNLAIVIPQVIVSVGSGPWDQLFGGGNAPAFAVAGVAAFISGLIAILALPRSPAAAKRTTGRR</sequence>
<dbReference type="GO" id="GO:0008506">
    <property type="term" value="F:sucrose:proton symporter activity"/>
    <property type="evidence" value="ECO:0007669"/>
    <property type="project" value="TreeGrafter"/>
</dbReference>
<evidence type="ECO:0000256" key="8">
    <source>
        <dbReference type="ARBA" id="ARBA00022989"/>
    </source>
</evidence>
<evidence type="ECO:0000256" key="1">
    <source>
        <dbReference type="ARBA" id="ARBA00004141"/>
    </source>
</evidence>
<keyword evidence="8 10" id="KW-1133">Transmembrane helix</keyword>
<keyword evidence="12" id="KW-1185">Reference proteome</keyword>
<evidence type="ECO:0000256" key="3">
    <source>
        <dbReference type="ARBA" id="ARBA00007134"/>
    </source>
</evidence>
<feature type="transmembrane region" description="Helical" evidence="10">
    <location>
        <begin position="327"/>
        <end position="353"/>
    </location>
</feature>
<evidence type="ECO:0000313" key="11">
    <source>
        <dbReference type="EMBL" id="CAA2617933.1"/>
    </source>
</evidence>
<reference evidence="11 12" key="1">
    <citation type="submission" date="2019-12" db="EMBL/GenBank/DDBJ databases">
        <authorList>
            <person name="Scholz U."/>
            <person name="Mascher M."/>
            <person name="Fiebig A."/>
        </authorList>
    </citation>
    <scope>NUCLEOTIDE SEQUENCE</scope>
</reference>